<feature type="region of interest" description="Disordered" evidence="7">
    <location>
        <begin position="151"/>
        <end position="183"/>
    </location>
</feature>
<keyword evidence="6" id="KW-0175">Coiled coil</keyword>
<feature type="coiled-coil region" evidence="6">
    <location>
        <begin position="206"/>
        <end position="247"/>
    </location>
</feature>
<name>A0A9Q0H0W0_9MAGN</name>
<keyword evidence="4" id="KW-0804">Transcription</keyword>
<keyword evidence="5" id="KW-0539">Nucleus</keyword>
<evidence type="ECO:0000313" key="9">
    <source>
        <dbReference type="EMBL" id="KAJ4957478.1"/>
    </source>
</evidence>
<feature type="domain" description="BZIP" evidence="8">
    <location>
        <begin position="195"/>
        <end position="247"/>
    </location>
</feature>
<evidence type="ECO:0000259" key="8">
    <source>
        <dbReference type="PROSITE" id="PS50217"/>
    </source>
</evidence>
<evidence type="ECO:0000313" key="10">
    <source>
        <dbReference type="Proteomes" id="UP001141806"/>
    </source>
</evidence>
<dbReference type="PANTHER" id="PTHR47693">
    <property type="entry name" value="BZIP TRANSCRIPTION FACTOR RISBZ3-RELATED"/>
    <property type="match status" value="1"/>
</dbReference>
<dbReference type="InterPro" id="IPR046347">
    <property type="entry name" value="bZIP_sf"/>
</dbReference>
<organism evidence="9 10">
    <name type="scientific">Protea cynaroides</name>
    <dbReference type="NCBI Taxonomy" id="273540"/>
    <lineage>
        <taxon>Eukaryota</taxon>
        <taxon>Viridiplantae</taxon>
        <taxon>Streptophyta</taxon>
        <taxon>Embryophyta</taxon>
        <taxon>Tracheophyta</taxon>
        <taxon>Spermatophyta</taxon>
        <taxon>Magnoliopsida</taxon>
        <taxon>Proteales</taxon>
        <taxon>Proteaceae</taxon>
        <taxon>Protea</taxon>
    </lineage>
</organism>
<comment type="caution">
    <text evidence="9">The sequence shown here is derived from an EMBL/GenBank/DDBJ whole genome shotgun (WGS) entry which is preliminary data.</text>
</comment>
<keyword evidence="10" id="KW-1185">Reference proteome</keyword>
<sequence length="395" mass="43784">MDRKHIGGMISVRNPENPSIFSCNMKKSASELDLEEFLRPTMTPEIINTDNNSSLKEKKIDEIQVQRGKVCEDEEEANGFFAGVHQMQDKTFEDVCTGDLGFSFRDRNPLDGFSNSDGTTVSFLWSQNLNLKQSSILGNIESPSSIYAGSPVSANKPKSGDNQARVASSGSSREQSDDEELEAGAWEQSTDDLIDLKRIRRKVSNRESARRSRRRKQAHLADLELQVDQLRGENASLYRQLTDANQQFHEAATDNRVLKSNVEALRVKVKLAEDMVTRGTLNYSLNNLLQNRSVSPQPLNSHNLSCISEITPTSRIRSDDTSFSGMSINSQIEALGLENGDNHNGIIKDRMSSSPPPLQRIASLELLQNRIASDAVTCGLYIRDMAMGITGGSNV</sequence>
<dbReference type="Pfam" id="PF00170">
    <property type="entry name" value="bZIP_1"/>
    <property type="match status" value="1"/>
</dbReference>
<evidence type="ECO:0000256" key="6">
    <source>
        <dbReference type="SAM" id="Coils"/>
    </source>
</evidence>
<dbReference type="InterPro" id="IPR004827">
    <property type="entry name" value="bZIP"/>
</dbReference>
<dbReference type="PANTHER" id="PTHR47693:SF1">
    <property type="entry name" value="BZIP TRANSCRIPTION FACTOR RISBZ3"/>
    <property type="match status" value="1"/>
</dbReference>
<evidence type="ECO:0000256" key="1">
    <source>
        <dbReference type="ARBA" id="ARBA00004123"/>
    </source>
</evidence>
<feature type="compositionally biased region" description="Polar residues" evidence="7">
    <location>
        <begin position="160"/>
        <end position="173"/>
    </location>
</feature>
<comment type="subcellular location">
    <subcellularLocation>
        <location evidence="1">Nucleus</location>
    </subcellularLocation>
</comment>
<dbReference type="EMBL" id="JAMYWD010000010">
    <property type="protein sequence ID" value="KAJ4957478.1"/>
    <property type="molecule type" value="Genomic_DNA"/>
</dbReference>
<dbReference type="OrthoDB" id="1299653at2759"/>
<accession>A0A9Q0H0W0</accession>
<dbReference type="SMART" id="SM00338">
    <property type="entry name" value="BRLZ"/>
    <property type="match status" value="1"/>
</dbReference>
<reference evidence="9" key="1">
    <citation type="journal article" date="2023" name="Plant J.">
        <title>The genome of the king protea, Protea cynaroides.</title>
        <authorList>
            <person name="Chang J."/>
            <person name="Duong T.A."/>
            <person name="Schoeman C."/>
            <person name="Ma X."/>
            <person name="Roodt D."/>
            <person name="Barker N."/>
            <person name="Li Z."/>
            <person name="Van de Peer Y."/>
            <person name="Mizrachi E."/>
        </authorList>
    </citation>
    <scope>NUCLEOTIDE SEQUENCE</scope>
    <source>
        <tissue evidence="9">Young leaves</tissue>
    </source>
</reference>
<dbReference type="FunFam" id="1.20.5.170:FF:000020">
    <property type="entry name" value="BZIP transcription factor"/>
    <property type="match status" value="1"/>
</dbReference>
<dbReference type="PROSITE" id="PS00036">
    <property type="entry name" value="BZIP_BASIC"/>
    <property type="match status" value="1"/>
</dbReference>
<dbReference type="GO" id="GO:0005634">
    <property type="term" value="C:nucleus"/>
    <property type="evidence" value="ECO:0007669"/>
    <property type="project" value="UniProtKB-SubCell"/>
</dbReference>
<dbReference type="Pfam" id="PF12498">
    <property type="entry name" value="bZIP_C"/>
    <property type="match status" value="1"/>
</dbReference>
<dbReference type="GO" id="GO:0003700">
    <property type="term" value="F:DNA-binding transcription factor activity"/>
    <property type="evidence" value="ECO:0007669"/>
    <property type="project" value="InterPro"/>
</dbReference>
<evidence type="ECO:0000256" key="7">
    <source>
        <dbReference type="SAM" id="MobiDB-lite"/>
    </source>
</evidence>
<dbReference type="Gene3D" id="1.20.5.170">
    <property type="match status" value="1"/>
</dbReference>
<evidence type="ECO:0000256" key="3">
    <source>
        <dbReference type="ARBA" id="ARBA00023125"/>
    </source>
</evidence>
<dbReference type="PROSITE" id="PS50217">
    <property type="entry name" value="BZIP"/>
    <property type="match status" value="1"/>
</dbReference>
<dbReference type="InterPro" id="IPR020983">
    <property type="entry name" value="Basic_leucine-zipper_C"/>
</dbReference>
<evidence type="ECO:0000256" key="5">
    <source>
        <dbReference type="ARBA" id="ARBA00023242"/>
    </source>
</evidence>
<keyword evidence="3" id="KW-0238">DNA-binding</keyword>
<dbReference type="InterPro" id="IPR044168">
    <property type="entry name" value="RISBZ3/4/5"/>
</dbReference>
<proteinExistence type="predicted"/>
<dbReference type="GO" id="GO:0003677">
    <property type="term" value="F:DNA binding"/>
    <property type="evidence" value="ECO:0007669"/>
    <property type="project" value="UniProtKB-KW"/>
</dbReference>
<gene>
    <name evidence="9" type="ORF">NE237_024589</name>
</gene>
<evidence type="ECO:0000256" key="4">
    <source>
        <dbReference type="ARBA" id="ARBA00023163"/>
    </source>
</evidence>
<dbReference type="AlphaFoldDB" id="A0A9Q0H0W0"/>
<dbReference type="SUPFAM" id="SSF57959">
    <property type="entry name" value="Leucine zipper domain"/>
    <property type="match status" value="1"/>
</dbReference>
<evidence type="ECO:0000256" key="2">
    <source>
        <dbReference type="ARBA" id="ARBA00023015"/>
    </source>
</evidence>
<dbReference type="Proteomes" id="UP001141806">
    <property type="component" value="Unassembled WGS sequence"/>
</dbReference>
<protein>
    <recommendedName>
        <fullName evidence="8">BZIP domain-containing protein</fullName>
    </recommendedName>
</protein>
<keyword evidence="2" id="KW-0805">Transcription regulation</keyword>